<evidence type="ECO:0000313" key="3">
    <source>
        <dbReference type="EMBL" id="EEF57199.1"/>
    </source>
</evidence>
<keyword evidence="4" id="KW-1185">Reference proteome</keyword>
<dbReference type="STRING" id="320771.Cflav_PD0206"/>
<evidence type="ECO:0000313" key="4">
    <source>
        <dbReference type="Proteomes" id="UP000003688"/>
    </source>
</evidence>
<evidence type="ECO:0008006" key="5">
    <source>
        <dbReference type="Google" id="ProtNLM"/>
    </source>
</evidence>
<evidence type="ECO:0000256" key="2">
    <source>
        <dbReference type="SAM" id="Phobius"/>
    </source>
</evidence>
<dbReference type="Proteomes" id="UP000003688">
    <property type="component" value="Unassembled WGS sequence"/>
</dbReference>
<dbReference type="AlphaFoldDB" id="B9XSJ9"/>
<gene>
    <name evidence="3" type="ORF">Cflav_PD0206</name>
</gene>
<reference evidence="3 4" key="1">
    <citation type="journal article" date="2011" name="J. Bacteriol.">
        <title>Genome sequence of 'Pedosphaera parvula' Ellin514, an aerobic Verrucomicrobial isolate from pasture soil.</title>
        <authorList>
            <person name="Kant R."/>
            <person name="van Passel M.W."/>
            <person name="Sangwan P."/>
            <person name="Palva A."/>
            <person name="Lucas S."/>
            <person name="Copeland A."/>
            <person name="Lapidus A."/>
            <person name="Glavina Del Rio T."/>
            <person name="Dalin E."/>
            <person name="Tice H."/>
            <person name="Bruce D."/>
            <person name="Goodwin L."/>
            <person name="Pitluck S."/>
            <person name="Chertkov O."/>
            <person name="Larimer F.W."/>
            <person name="Land M.L."/>
            <person name="Hauser L."/>
            <person name="Brettin T.S."/>
            <person name="Detter J.C."/>
            <person name="Han S."/>
            <person name="de Vos W.M."/>
            <person name="Janssen P.H."/>
            <person name="Smidt H."/>
        </authorList>
    </citation>
    <scope>NUCLEOTIDE SEQUENCE [LARGE SCALE GENOMIC DNA]</scope>
    <source>
        <strain evidence="3 4">Ellin514</strain>
    </source>
</reference>
<accession>B9XSJ9</accession>
<evidence type="ECO:0000256" key="1">
    <source>
        <dbReference type="SAM" id="MobiDB-lite"/>
    </source>
</evidence>
<feature type="region of interest" description="Disordered" evidence="1">
    <location>
        <begin position="1"/>
        <end position="30"/>
    </location>
</feature>
<comment type="caution">
    <text evidence="3">The sequence shown here is derived from an EMBL/GenBank/DDBJ whole genome shotgun (WGS) entry which is preliminary data.</text>
</comment>
<feature type="transmembrane region" description="Helical" evidence="2">
    <location>
        <begin position="36"/>
        <end position="60"/>
    </location>
</feature>
<protein>
    <recommendedName>
        <fullName evidence="5">Prepilin-type N-terminal cleavage/methylation domain-containing protein</fullName>
    </recommendedName>
</protein>
<organism evidence="3 4">
    <name type="scientific">Pedosphaera parvula (strain Ellin514)</name>
    <dbReference type="NCBI Taxonomy" id="320771"/>
    <lineage>
        <taxon>Bacteria</taxon>
        <taxon>Pseudomonadati</taxon>
        <taxon>Verrucomicrobiota</taxon>
        <taxon>Pedosphaerae</taxon>
        <taxon>Pedosphaerales</taxon>
        <taxon>Pedosphaeraceae</taxon>
        <taxon>Pedosphaera</taxon>
    </lineage>
</organism>
<proteinExistence type="predicted"/>
<keyword evidence="2" id="KW-0812">Transmembrane</keyword>
<keyword evidence="2" id="KW-1133">Transmembrane helix</keyword>
<keyword evidence="2" id="KW-0472">Membrane</keyword>
<sequence>MRISTNLKELSSRAVSPGTVSPGAAPCSHSPRGSTAFTIIEVMIAMGIFFMAIFAILSLVSSNLRIARRLQEPQVDAGMLVSQLSLTNQLQEGGDSGNFGDVYPGYKWESTITQVATNGLFQVEYLVTGPSMRGQDPVQSHLSVLLWRPNSVAGLSSSFGGGVH</sequence>
<dbReference type="EMBL" id="ABOX02000081">
    <property type="protein sequence ID" value="EEF57199.1"/>
    <property type="molecule type" value="Genomic_DNA"/>
</dbReference>
<name>B9XSJ9_PEDPL</name>